<reference evidence="2 3" key="1">
    <citation type="submission" date="2020-06" db="EMBL/GenBank/DDBJ databases">
        <title>Dyadobacter sandarakinus sp. nov., isolated from the soil of the Arctic Yellow River Station.</title>
        <authorList>
            <person name="Zhang Y."/>
            <person name="Peng F."/>
        </authorList>
    </citation>
    <scope>NUCLEOTIDE SEQUENCE [LARGE SCALE GENOMIC DNA]</scope>
    <source>
        <strain evidence="2 3">Q3-56</strain>
    </source>
</reference>
<dbReference type="Proteomes" id="UP000612680">
    <property type="component" value="Chromosome"/>
</dbReference>
<evidence type="ECO:0000313" key="3">
    <source>
        <dbReference type="Proteomes" id="UP000612680"/>
    </source>
</evidence>
<keyword evidence="1" id="KW-0812">Transmembrane</keyword>
<keyword evidence="1" id="KW-1133">Transmembrane helix</keyword>
<keyword evidence="1" id="KW-0472">Membrane</keyword>
<dbReference type="EMBL" id="CP056775">
    <property type="protein sequence ID" value="QRQ99719.1"/>
    <property type="molecule type" value="Genomic_DNA"/>
</dbReference>
<protein>
    <recommendedName>
        <fullName evidence="4">Tape measure protein</fullName>
    </recommendedName>
</protein>
<dbReference type="RefSeq" id="WP_204660480.1">
    <property type="nucleotide sequence ID" value="NZ_CP056775.1"/>
</dbReference>
<gene>
    <name evidence="2" type="ORF">HWI92_01705</name>
</gene>
<sequence>MTQISSANIRLGADIRELLDGLRQASAAAKTAVFDINNGLAGSFKQADNAQKAFRGGINRLASDLAGLGTQMTKFATLPGLIGEAKAFKDFADIERLEIGLNRYKESLEGVREIAKLPNIGVFDGAKTLIGLRAVGVESEKATRLIKAFANSITEAGGNALDLEPALINIKQFLATDHINQVDLRQLANRIPQINQALRDAFGTNDTEALNKIGVTKVVEGILTELEKIPPVAGGAGTALEQAGDSLTFLSASIGKALDESLGITDAIRGLGSTFDNLSTYIKDLDPNIRRAVITMGTFAVGIGPVLVGVGGLVRLLPLLAAGFSTITWPVIAIGAVAAGIAALASSVPTATDRLAELNQQQSQIGEFTKNLDPLIKKYNDLKGQATLTSEQQKELNAVTQQIAGIIPSAVTGWDSYGKAIDISTAKVKSFTAEQQKALVALQNTRRQDILGDIGRSKSRQQELAEILRTGKETRRVYSGMGYNSEQVYSLMPKELLERTKEYISLQEKDKSNRKELLGLGGQKSLLDEVSKLDQLNTARKKVSAEYQAALKSDNLAAAISAQDRSQQLDKEIKEQRGKVIPFINEWNKAKAEARQRIGTMGAAKEAIKPAGLAVDKMEAAKSVAKEGLEAEKYIKQLTNAEYELQQIDLESKFAKDQRAVKDATNSFKELVGVVANLNVEAKKGTGISLDNIYGGQDAAKFYSALSSNKANSIFSDLGKGIDSTSISRSARDYADSIGLINNATKNLEYETGRILSSVDIGKFFEQFPKKAGEAFDQYYERIAKNINALADLSGQVSQSFRAGLADLGVTVGETLGDALSGAEGPLKNLGKNIFGILGNVLSQIGTALITYSTVIEGLKVAIKSLNGYVALAAGIAAVAAGKVLTSKAKAAGGVPKFAKGGFAYGEMLAVVGDNPNARRDPEMIAPYSKVDKSIKKSIQESGGTGSGQFEQVGVKISGTDLYVILQRANKRNASLGSL</sequence>
<accession>A0ABX7I1D8</accession>
<evidence type="ECO:0000256" key="1">
    <source>
        <dbReference type="SAM" id="Phobius"/>
    </source>
</evidence>
<feature type="transmembrane region" description="Helical" evidence="1">
    <location>
        <begin position="292"/>
        <end position="314"/>
    </location>
</feature>
<feature type="transmembrane region" description="Helical" evidence="1">
    <location>
        <begin position="320"/>
        <end position="345"/>
    </location>
</feature>
<proteinExistence type="predicted"/>
<keyword evidence="3" id="KW-1185">Reference proteome</keyword>
<evidence type="ECO:0008006" key="4">
    <source>
        <dbReference type="Google" id="ProtNLM"/>
    </source>
</evidence>
<name>A0ABX7I1D8_9BACT</name>
<organism evidence="2 3">
    <name type="scientific">Dyadobacter sandarakinus</name>
    <dbReference type="NCBI Taxonomy" id="2747268"/>
    <lineage>
        <taxon>Bacteria</taxon>
        <taxon>Pseudomonadati</taxon>
        <taxon>Bacteroidota</taxon>
        <taxon>Cytophagia</taxon>
        <taxon>Cytophagales</taxon>
        <taxon>Spirosomataceae</taxon>
        <taxon>Dyadobacter</taxon>
    </lineage>
</organism>
<evidence type="ECO:0000313" key="2">
    <source>
        <dbReference type="EMBL" id="QRQ99719.1"/>
    </source>
</evidence>